<dbReference type="CDD" id="cd07761">
    <property type="entry name" value="CYTH-like_CthTTM-like"/>
    <property type="match status" value="1"/>
</dbReference>
<proteinExistence type="predicted"/>
<evidence type="ECO:0000256" key="1">
    <source>
        <dbReference type="PIRSR" id="PIRSR016487-1"/>
    </source>
</evidence>
<accession>A0A4R1R7K2</accession>
<dbReference type="RefSeq" id="WP_058964073.1">
    <property type="nucleotide sequence ID" value="NZ_CABKVM010000016.1"/>
</dbReference>
<evidence type="ECO:0000313" key="3">
    <source>
        <dbReference type="EMBL" id="TCL61603.1"/>
    </source>
</evidence>
<comment type="caution">
    <text evidence="3">The sequence shown here is derived from an EMBL/GenBank/DDBJ whole genome shotgun (WGS) entry which is preliminary data.</text>
</comment>
<name>A0A4R1R7K2_9FIRM</name>
<dbReference type="Proteomes" id="UP000295184">
    <property type="component" value="Unassembled WGS sequence"/>
</dbReference>
<protein>
    <submittedName>
        <fullName evidence="3">CYTH domain-containing protein</fullName>
    </submittedName>
</protein>
<gene>
    <name evidence="3" type="ORF">EDD77_10157</name>
</gene>
<feature type="active site" description="Proton acceptor" evidence="1">
    <location>
        <position position="28"/>
    </location>
</feature>
<evidence type="ECO:0000313" key="4">
    <source>
        <dbReference type="Proteomes" id="UP000295184"/>
    </source>
</evidence>
<dbReference type="OrthoDB" id="9805588at2"/>
<feature type="domain" description="CYTH" evidence="2">
    <location>
        <begin position="1"/>
        <end position="168"/>
    </location>
</feature>
<dbReference type="PIRSF" id="PIRSF016487">
    <property type="entry name" value="CYTH_UCP016487"/>
    <property type="match status" value="1"/>
</dbReference>
<dbReference type="PROSITE" id="PS51707">
    <property type="entry name" value="CYTH"/>
    <property type="match status" value="1"/>
</dbReference>
<dbReference type="AlphaFoldDB" id="A0A4R1R7K2"/>
<dbReference type="EMBL" id="SLUM01000001">
    <property type="protein sequence ID" value="TCL61603.1"/>
    <property type="molecule type" value="Genomic_DNA"/>
</dbReference>
<organism evidence="3 4">
    <name type="scientific">Allofournierella massiliensis</name>
    <dbReference type="NCBI Taxonomy" id="1650663"/>
    <lineage>
        <taxon>Bacteria</taxon>
        <taxon>Bacillati</taxon>
        <taxon>Bacillota</taxon>
        <taxon>Clostridia</taxon>
        <taxon>Eubacteriales</taxon>
        <taxon>Oscillospiraceae</taxon>
        <taxon>Allofournierella</taxon>
    </lineage>
</organism>
<dbReference type="Gene3D" id="2.40.320.10">
    <property type="entry name" value="Hypothetical Protein Pfu-838710-001"/>
    <property type="match status" value="1"/>
</dbReference>
<dbReference type="InterPro" id="IPR023577">
    <property type="entry name" value="CYTH_domain"/>
</dbReference>
<dbReference type="SUPFAM" id="SSF55154">
    <property type="entry name" value="CYTH-like phosphatases"/>
    <property type="match status" value="1"/>
</dbReference>
<reference evidence="3 4" key="1">
    <citation type="submission" date="2019-03" db="EMBL/GenBank/DDBJ databases">
        <title>Genomic Encyclopedia of Type Strains, Phase IV (KMG-IV): sequencing the most valuable type-strain genomes for metagenomic binning, comparative biology and taxonomic classification.</title>
        <authorList>
            <person name="Goeker M."/>
        </authorList>
    </citation>
    <scope>NUCLEOTIDE SEQUENCE [LARGE SCALE GENOMIC DNA]</scope>
    <source>
        <strain evidence="3 4">DSM 100451</strain>
    </source>
</reference>
<dbReference type="InterPro" id="IPR033469">
    <property type="entry name" value="CYTH-like_dom_sf"/>
</dbReference>
<dbReference type="InterPro" id="IPR012042">
    <property type="entry name" value="NeuTTM/CthTTM-like"/>
</dbReference>
<sequence>MEIERKWLVKGWPEGLTPVKTFVMRQGYVTTRPTVRIRSEESGGRTDYILCFKGKASADGLAREEIEAPIDPALFARLEAFLQRPLIQKEQRRYPLEGGLVLEVNQVDAGQPGEFFYAEVEFATEDAARAWQPGALAGYLENEVTGTPGQSMAAYWCATRGDLADEYRVE</sequence>
<evidence type="ECO:0000259" key="2">
    <source>
        <dbReference type="PROSITE" id="PS51707"/>
    </source>
</evidence>
<dbReference type="STRING" id="1650663.GCA_001486665_01655"/>